<evidence type="ECO:0000313" key="2">
    <source>
        <dbReference type="EMBL" id="GFZ06318.1"/>
    </source>
</evidence>
<evidence type="ECO:0000313" key="3">
    <source>
        <dbReference type="Proteomes" id="UP000585474"/>
    </source>
</evidence>
<reference evidence="2 3" key="1">
    <citation type="submission" date="2019-07" db="EMBL/GenBank/DDBJ databases">
        <title>De Novo Assembly of kiwifruit Actinidia rufa.</title>
        <authorList>
            <person name="Sugita-Konishi S."/>
            <person name="Sato K."/>
            <person name="Mori E."/>
            <person name="Abe Y."/>
            <person name="Kisaki G."/>
            <person name="Hamano K."/>
            <person name="Suezawa K."/>
            <person name="Otani M."/>
            <person name="Fukuda T."/>
            <person name="Manabe T."/>
            <person name="Gomi K."/>
            <person name="Tabuchi M."/>
            <person name="Akimitsu K."/>
            <person name="Kataoka I."/>
        </authorList>
    </citation>
    <scope>NUCLEOTIDE SEQUENCE [LARGE SCALE GENOMIC DNA]</scope>
    <source>
        <strain evidence="3">cv. Fuchu</strain>
    </source>
</reference>
<sequence length="95" mass="9527">MSARLASEARDGEGVGFVGAVDGGGIGPTMGVEAESEREGGNQRTEIGKGRSMAVTLTRDGDGLLSAAVVGGGGGSGAEGRSKTKLVKRWGKRFC</sequence>
<name>A0A7J0G6A5_9ERIC</name>
<organism evidence="2 3">
    <name type="scientific">Actinidia rufa</name>
    <dbReference type="NCBI Taxonomy" id="165716"/>
    <lineage>
        <taxon>Eukaryota</taxon>
        <taxon>Viridiplantae</taxon>
        <taxon>Streptophyta</taxon>
        <taxon>Embryophyta</taxon>
        <taxon>Tracheophyta</taxon>
        <taxon>Spermatophyta</taxon>
        <taxon>Magnoliopsida</taxon>
        <taxon>eudicotyledons</taxon>
        <taxon>Gunneridae</taxon>
        <taxon>Pentapetalae</taxon>
        <taxon>asterids</taxon>
        <taxon>Ericales</taxon>
        <taxon>Actinidiaceae</taxon>
        <taxon>Actinidia</taxon>
    </lineage>
</organism>
<accession>A0A7J0G6A5</accession>
<protein>
    <submittedName>
        <fullName evidence="2">Uncharacterized protein</fullName>
    </submittedName>
</protein>
<dbReference type="Proteomes" id="UP000585474">
    <property type="component" value="Unassembled WGS sequence"/>
</dbReference>
<keyword evidence="3" id="KW-1185">Reference proteome</keyword>
<dbReference type="EMBL" id="BJWL01000018">
    <property type="protein sequence ID" value="GFZ06318.1"/>
    <property type="molecule type" value="Genomic_DNA"/>
</dbReference>
<evidence type="ECO:0000256" key="1">
    <source>
        <dbReference type="SAM" id="MobiDB-lite"/>
    </source>
</evidence>
<comment type="caution">
    <text evidence="2">The sequence shown here is derived from an EMBL/GenBank/DDBJ whole genome shotgun (WGS) entry which is preliminary data.</text>
</comment>
<proteinExistence type="predicted"/>
<gene>
    <name evidence="2" type="ORF">Acr_18g0004880</name>
</gene>
<feature type="region of interest" description="Disordered" evidence="1">
    <location>
        <begin position="1"/>
        <end position="52"/>
    </location>
</feature>
<dbReference type="AlphaFoldDB" id="A0A7J0G6A5"/>
<feature type="compositionally biased region" description="Gly residues" evidence="1">
    <location>
        <begin position="14"/>
        <end position="28"/>
    </location>
</feature>
<feature type="compositionally biased region" description="Basic and acidic residues" evidence="1">
    <location>
        <begin position="35"/>
        <end position="49"/>
    </location>
</feature>